<dbReference type="PANTHER" id="PTHR15020">
    <property type="entry name" value="FLAVIN REDUCTASE-RELATED"/>
    <property type="match status" value="1"/>
</dbReference>
<reference evidence="2 3" key="1">
    <citation type="submission" date="2016-10" db="EMBL/GenBank/DDBJ databases">
        <authorList>
            <person name="de Groot N.N."/>
        </authorList>
    </citation>
    <scope>NUCLEOTIDE SEQUENCE [LARGE SCALE GENOMIC DNA]</scope>
    <source>
        <strain evidence="3">P4-7,KCTC 19426,CECT 7604</strain>
    </source>
</reference>
<gene>
    <name evidence="2" type="ORF">SAMN04515671_2071</name>
</gene>
<dbReference type="RefSeq" id="WP_090475882.1">
    <property type="nucleotide sequence ID" value="NZ_LT629710.1"/>
</dbReference>
<keyword evidence="3" id="KW-1185">Reference proteome</keyword>
<proteinExistence type="predicted"/>
<dbReference type="STRING" id="1090615.SAMN04515671_2071"/>
<organism evidence="2 3">
    <name type="scientific">Nakamurella panacisegetis</name>
    <dbReference type="NCBI Taxonomy" id="1090615"/>
    <lineage>
        <taxon>Bacteria</taxon>
        <taxon>Bacillati</taxon>
        <taxon>Actinomycetota</taxon>
        <taxon>Actinomycetes</taxon>
        <taxon>Nakamurellales</taxon>
        <taxon>Nakamurellaceae</taxon>
        <taxon>Nakamurella</taxon>
    </lineage>
</organism>
<evidence type="ECO:0000259" key="1">
    <source>
        <dbReference type="Pfam" id="PF13460"/>
    </source>
</evidence>
<evidence type="ECO:0000313" key="2">
    <source>
        <dbReference type="EMBL" id="SDO82430.1"/>
    </source>
</evidence>
<accession>A0A1H0MQK6</accession>
<dbReference type="Proteomes" id="UP000198741">
    <property type="component" value="Chromosome I"/>
</dbReference>
<feature type="domain" description="NAD(P)-binding" evidence="1">
    <location>
        <begin position="7"/>
        <end position="193"/>
    </location>
</feature>
<name>A0A1H0MQK6_9ACTN</name>
<evidence type="ECO:0000313" key="3">
    <source>
        <dbReference type="Proteomes" id="UP000198741"/>
    </source>
</evidence>
<dbReference type="SUPFAM" id="SSF51735">
    <property type="entry name" value="NAD(P)-binding Rossmann-fold domains"/>
    <property type="match status" value="1"/>
</dbReference>
<dbReference type="InterPro" id="IPR036291">
    <property type="entry name" value="NAD(P)-bd_dom_sf"/>
</dbReference>
<dbReference type="PANTHER" id="PTHR15020:SF50">
    <property type="entry name" value="UPF0659 PROTEIN YMR090W"/>
    <property type="match status" value="1"/>
</dbReference>
<dbReference type="InterPro" id="IPR016040">
    <property type="entry name" value="NAD(P)-bd_dom"/>
</dbReference>
<dbReference type="OrthoDB" id="4248066at2"/>
<dbReference type="Gene3D" id="3.40.50.720">
    <property type="entry name" value="NAD(P)-binding Rossmann-like Domain"/>
    <property type="match status" value="1"/>
</dbReference>
<dbReference type="EMBL" id="LT629710">
    <property type="protein sequence ID" value="SDO82430.1"/>
    <property type="molecule type" value="Genomic_DNA"/>
</dbReference>
<protein>
    <submittedName>
        <fullName evidence="2">Putative NADH-flavin reductase</fullName>
    </submittedName>
</protein>
<dbReference type="Pfam" id="PF13460">
    <property type="entry name" value="NAD_binding_10"/>
    <property type="match status" value="1"/>
</dbReference>
<dbReference type="AlphaFoldDB" id="A0A1H0MQK6"/>
<sequence length="232" mass="23649">MKVVIAGGHGRIALHLERLLAERGDHPVGLIRNPLHEADVIAAGAYPVLIDLENTTAAALSEHLSGADAVVFAAGAGAGSSAERKDSVDRAGAALLADAAILAGVRRYLLVSAIGSDAGAQPEHDPVFAAYMTAKQAADEDLRTRDLDWTVIRPGALTSESGSGHVTLTTRVGRGSVPREDVAAVLVALLDEPRTAGLSLDLVSGRHPIAEAVAATVLAGAEGAPTAENGEN</sequence>